<feature type="region of interest" description="Disordered" evidence="1">
    <location>
        <begin position="41"/>
        <end position="87"/>
    </location>
</feature>
<proteinExistence type="predicted"/>
<comment type="caution">
    <text evidence="2">The sequence shown here is derived from an EMBL/GenBank/DDBJ whole genome shotgun (WGS) entry which is preliminary data.</text>
</comment>
<dbReference type="AlphaFoldDB" id="A0A7X1B756"/>
<feature type="compositionally biased region" description="Polar residues" evidence="1">
    <location>
        <begin position="259"/>
        <end position="275"/>
    </location>
</feature>
<feature type="region of interest" description="Disordered" evidence="1">
    <location>
        <begin position="251"/>
        <end position="275"/>
    </location>
</feature>
<feature type="compositionally biased region" description="Acidic residues" evidence="1">
    <location>
        <begin position="58"/>
        <end position="84"/>
    </location>
</feature>
<accession>A0A7X1B756</accession>
<name>A0A7X1B756_9BACT</name>
<protein>
    <submittedName>
        <fullName evidence="2">Uncharacterized protein</fullName>
    </submittedName>
</protein>
<gene>
    <name evidence="2" type="ORF">H5P27_12795</name>
</gene>
<sequence length="275" mass="30111">MLTSNRILSVFLLSATLAELGAASLELGHIRARSRGWVEDEAGLSQESETVDVAASEEALDDDSYLSESDNDYDYGGDESDYSDETSPVELEPFKVGSAQKETGPGLGERIMKSVNGLILIGKREKAPSLRNGYLTMDAPPALRFSDLDPEKEQQISPALPEFNMISSEYLPYLVETALPEDAMNDPAMLSEIIIELEPHKIVSGKIDASRFQKEELVEQFDIEEQRSTVLRPEEVLIYFETDSNTGSAGAVVPFSPATPAQNTTIKSSATLKKK</sequence>
<keyword evidence="3" id="KW-1185">Reference proteome</keyword>
<dbReference type="EMBL" id="JACHVC010000012">
    <property type="protein sequence ID" value="MBC2606923.1"/>
    <property type="molecule type" value="Genomic_DNA"/>
</dbReference>
<reference evidence="2 3" key="1">
    <citation type="submission" date="2020-07" db="EMBL/GenBank/DDBJ databases">
        <authorList>
            <person name="Feng X."/>
        </authorList>
    </citation>
    <scope>NUCLEOTIDE SEQUENCE [LARGE SCALE GENOMIC DNA]</scope>
    <source>
        <strain evidence="2 3">JCM23202</strain>
    </source>
</reference>
<evidence type="ECO:0000313" key="2">
    <source>
        <dbReference type="EMBL" id="MBC2606923.1"/>
    </source>
</evidence>
<organism evidence="2 3">
    <name type="scientific">Pelagicoccus albus</name>
    <dbReference type="NCBI Taxonomy" id="415222"/>
    <lineage>
        <taxon>Bacteria</taxon>
        <taxon>Pseudomonadati</taxon>
        <taxon>Verrucomicrobiota</taxon>
        <taxon>Opitutia</taxon>
        <taxon>Puniceicoccales</taxon>
        <taxon>Pelagicoccaceae</taxon>
        <taxon>Pelagicoccus</taxon>
    </lineage>
</organism>
<evidence type="ECO:0000313" key="3">
    <source>
        <dbReference type="Proteomes" id="UP000526501"/>
    </source>
</evidence>
<evidence type="ECO:0000256" key="1">
    <source>
        <dbReference type="SAM" id="MobiDB-lite"/>
    </source>
</evidence>
<dbReference type="Proteomes" id="UP000526501">
    <property type="component" value="Unassembled WGS sequence"/>
</dbReference>
<dbReference type="RefSeq" id="WP_185660792.1">
    <property type="nucleotide sequence ID" value="NZ_CAWPOO010000012.1"/>
</dbReference>